<dbReference type="GO" id="GO:0004735">
    <property type="term" value="F:pyrroline-5-carboxylate reductase activity"/>
    <property type="evidence" value="ECO:0007669"/>
    <property type="project" value="UniProtKB-UniRule"/>
</dbReference>
<dbReference type="InterPro" id="IPR008927">
    <property type="entry name" value="6-PGluconate_DH-like_C_sf"/>
</dbReference>
<comment type="catalytic activity">
    <reaction evidence="4">
        <text>L-proline + NADP(+) = (S)-1-pyrroline-5-carboxylate + NADPH + 2 H(+)</text>
        <dbReference type="Rhea" id="RHEA:14109"/>
        <dbReference type="ChEBI" id="CHEBI:15378"/>
        <dbReference type="ChEBI" id="CHEBI:17388"/>
        <dbReference type="ChEBI" id="CHEBI:57783"/>
        <dbReference type="ChEBI" id="CHEBI:58349"/>
        <dbReference type="ChEBI" id="CHEBI:60039"/>
        <dbReference type="EC" id="1.5.1.2"/>
    </reaction>
</comment>
<evidence type="ECO:0000313" key="8">
    <source>
        <dbReference type="EMBL" id="SLN76428.1"/>
    </source>
</evidence>
<dbReference type="PIRSF" id="PIRSF000193">
    <property type="entry name" value="Pyrrol-5-carb_rd"/>
    <property type="match status" value="1"/>
</dbReference>
<evidence type="ECO:0000256" key="4">
    <source>
        <dbReference type="HAMAP-Rule" id="MF_01925"/>
    </source>
</evidence>
<dbReference type="InterPro" id="IPR029036">
    <property type="entry name" value="P5CR_dimer"/>
</dbReference>
<evidence type="ECO:0000259" key="7">
    <source>
        <dbReference type="Pfam" id="PF14748"/>
    </source>
</evidence>
<gene>
    <name evidence="8" type="primary">proC_2</name>
    <name evidence="4" type="synonym">proC</name>
    <name evidence="8" type="ORF">ROG8370_03876</name>
</gene>
<comment type="similarity">
    <text evidence="1 4">Belongs to the pyrroline-5-carboxylate reductase family.</text>
</comment>
<comment type="function">
    <text evidence="4">Catalyzes the reduction of 1-pyrroline-5-carboxylate (PCA) to L-proline.</text>
</comment>
<dbReference type="InterPro" id="IPR028939">
    <property type="entry name" value="P5C_Rdtase_cat_N"/>
</dbReference>
<dbReference type="SUPFAM" id="SSF48179">
    <property type="entry name" value="6-phosphogluconate dehydrogenase C-terminal domain-like"/>
    <property type="match status" value="1"/>
</dbReference>
<dbReference type="RefSeq" id="WP_085828762.1">
    <property type="nucleotide sequence ID" value="NZ_FWFJ01000083.1"/>
</dbReference>
<dbReference type="UniPathway" id="UPA00098">
    <property type="reaction ID" value="UER00361"/>
</dbReference>
<dbReference type="OrthoDB" id="8418678at2"/>
<feature type="binding site" evidence="5">
    <location>
        <position position="60"/>
    </location>
    <ligand>
        <name>NADPH</name>
        <dbReference type="ChEBI" id="CHEBI:57783"/>
    </ligand>
</feature>
<proteinExistence type="inferred from homology"/>
<protein>
    <recommendedName>
        <fullName evidence="4">Pyrroline-5-carboxylate reductase</fullName>
        <shortName evidence="4">P5C reductase</shortName>
        <shortName evidence="4">P5CR</shortName>
        <ecNumber evidence="4">1.5.1.2</ecNumber>
    </recommendedName>
    <alternativeName>
        <fullName evidence="4">PCA reductase</fullName>
    </alternativeName>
</protein>
<feature type="binding site" evidence="5">
    <location>
        <begin position="11"/>
        <end position="17"/>
    </location>
    <ligand>
        <name>NADP(+)</name>
        <dbReference type="ChEBI" id="CHEBI:58349"/>
    </ligand>
</feature>
<accession>A0A1X7ADC1</accession>
<reference evidence="9" key="1">
    <citation type="submission" date="2017-03" db="EMBL/GenBank/DDBJ databases">
        <authorList>
            <person name="Rodrigo-Torres L."/>
            <person name="Arahal R.D."/>
            <person name="Lucena T."/>
        </authorList>
    </citation>
    <scope>NUCLEOTIDE SEQUENCE [LARGE SCALE GENOMIC DNA]</scope>
    <source>
        <strain evidence="9">CECT 8370</strain>
    </source>
</reference>
<dbReference type="Gene3D" id="1.10.3730.10">
    <property type="entry name" value="ProC C-terminal domain-like"/>
    <property type="match status" value="1"/>
</dbReference>
<evidence type="ECO:0000256" key="2">
    <source>
        <dbReference type="ARBA" id="ARBA00022857"/>
    </source>
</evidence>
<comment type="catalytic activity">
    <reaction evidence="4">
        <text>L-proline + NAD(+) = (S)-1-pyrroline-5-carboxylate + NADH + 2 H(+)</text>
        <dbReference type="Rhea" id="RHEA:14105"/>
        <dbReference type="ChEBI" id="CHEBI:15378"/>
        <dbReference type="ChEBI" id="CHEBI:17388"/>
        <dbReference type="ChEBI" id="CHEBI:57540"/>
        <dbReference type="ChEBI" id="CHEBI:57945"/>
        <dbReference type="ChEBI" id="CHEBI:60039"/>
        <dbReference type="EC" id="1.5.1.2"/>
    </reaction>
</comment>
<dbReference type="InterPro" id="IPR036291">
    <property type="entry name" value="NAD(P)-bd_dom_sf"/>
</dbReference>
<dbReference type="InterPro" id="IPR000304">
    <property type="entry name" value="Pyrroline-COOH_reductase"/>
</dbReference>
<dbReference type="HAMAP" id="MF_01925">
    <property type="entry name" value="P5C_reductase"/>
    <property type="match status" value="1"/>
</dbReference>
<comment type="pathway">
    <text evidence="4">Amino-acid biosynthesis; L-proline biosynthesis; L-proline from L-glutamate 5-semialdehyde: step 1/1.</text>
</comment>
<feature type="domain" description="Pyrroline-5-carboxylate reductase dimerisation" evidence="7">
    <location>
        <begin position="160"/>
        <end position="263"/>
    </location>
</feature>
<evidence type="ECO:0000256" key="5">
    <source>
        <dbReference type="PIRSR" id="PIRSR000193-1"/>
    </source>
</evidence>
<dbReference type="GO" id="GO:0055129">
    <property type="term" value="P:L-proline biosynthetic process"/>
    <property type="evidence" value="ECO:0007669"/>
    <property type="project" value="UniProtKB-UniRule"/>
</dbReference>
<dbReference type="SUPFAM" id="SSF51735">
    <property type="entry name" value="NAD(P)-binding Rossmann-fold domains"/>
    <property type="match status" value="1"/>
</dbReference>
<dbReference type="GO" id="GO:0005737">
    <property type="term" value="C:cytoplasm"/>
    <property type="evidence" value="ECO:0007669"/>
    <property type="project" value="UniProtKB-SubCell"/>
</dbReference>
<keyword evidence="4" id="KW-0963">Cytoplasm</keyword>
<dbReference type="AlphaFoldDB" id="A0A1X7ADC1"/>
<dbReference type="EMBL" id="FWFJ01000083">
    <property type="protein sequence ID" value="SLN76428.1"/>
    <property type="molecule type" value="Genomic_DNA"/>
</dbReference>
<evidence type="ECO:0000256" key="1">
    <source>
        <dbReference type="ARBA" id="ARBA00005525"/>
    </source>
</evidence>
<dbReference type="Proteomes" id="UP000194012">
    <property type="component" value="Unassembled WGS sequence"/>
</dbReference>
<name>A0A1X7ADC1_9RHOB</name>
<evidence type="ECO:0000313" key="9">
    <source>
        <dbReference type="Proteomes" id="UP000194012"/>
    </source>
</evidence>
<sequence length="264" mass="27745">MENTGNTIGIIGGSGMLGSAISSALLRSEAFEQSNFWVSNRSGNASGVEQSSTIHVTKDNQELVDACDVIILCVPPAGFPDIDIRAPNRLVISVMAGVTIDEMKSKTGSARVVRAMSSPAASLSMAYSPWIASAEITSDDRDIVRKIFGACGTTDEIFDEQQLDHFTAMTGPVPGFVAYFAKCMVDHATSQGIAPDVADRAIRQLFLAGGTMLAADSASPADQVRWMIEYAGTTAAGLIAMEQSTLSKTISDGLLAAADKARSI</sequence>
<dbReference type="EC" id="1.5.1.2" evidence="4"/>
<dbReference type="Pfam" id="PF14748">
    <property type="entry name" value="P5CR_dimer"/>
    <property type="match status" value="1"/>
</dbReference>
<dbReference type="PANTHER" id="PTHR11645">
    <property type="entry name" value="PYRROLINE-5-CARBOXYLATE REDUCTASE"/>
    <property type="match status" value="1"/>
</dbReference>
<keyword evidence="2 4" id="KW-0521">NADP</keyword>
<feature type="domain" description="Pyrroline-5-carboxylate reductase catalytic N-terminal" evidence="6">
    <location>
        <begin position="7"/>
        <end position="97"/>
    </location>
</feature>
<keyword evidence="9" id="KW-1185">Reference proteome</keyword>
<comment type="subcellular location">
    <subcellularLocation>
        <location evidence="4">Cytoplasm</location>
    </subcellularLocation>
</comment>
<organism evidence="8 9">
    <name type="scientific">Roseovarius gaetbuli</name>
    <dbReference type="NCBI Taxonomy" id="1356575"/>
    <lineage>
        <taxon>Bacteria</taxon>
        <taxon>Pseudomonadati</taxon>
        <taxon>Pseudomonadota</taxon>
        <taxon>Alphaproteobacteria</taxon>
        <taxon>Rhodobacterales</taxon>
        <taxon>Roseobacteraceae</taxon>
        <taxon>Roseovarius</taxon>
    </lineage>
</organism>
<dbReference type="PANTHER" id="PTHR11645:SF0">
    <property type="entry name" value="PYRROLINE-5-CARBOXYLATE REDUCTASE 3"/>
    <property type="match status" value="1"/>
</dbReference>
<dbReference type="Gene3D" id="3.40.50.720">
    <property type="entry name" value="NAD(P)-binding Rossmann-like Domain"/>
    <property type="match status" value="1"/>
</dbReference>
<evidence type="ECO:0000256" key="3">
    <source>
        <dbReference type="ARBA" id="ARBA00023002"/>
    </source>
</evidence>
<keyword evidence="3 4" id="KW-0560">Oxidoreductase</keyword>
<keyword evidence="4" id="KW-0641">Proline biosynthesis</keyword>
<evidence type="ECO:0000259" key="6">
    <source>
        <dbReference type="Pfam" id="PF03807"/>
    </source>
</evidence>
<dbReference type="Pfam" id="PF03807">
    <property type="entry name" value="F420_oxidored"/>
    <property type="match status" value="1"/>
</dbReference>
<keyword evidence="4" id="KW-0028">Amino-acid biosynthesis</keyword>